<dbReference type="InterPro" id="IPR031615">
    <property type="entry name" value="Zfn-C6H2"/>
</dbReference>
<evidence type="ECO:0000256" key="3">
    <source>
        <dbReference type="ARBA" id="ARBA00022670"/>
    </source>
</evidence>
<dbReference type="EC" id="3.4.11.18" evidence="10"/>
<dbReference type="eggNOG" id="KOG2738">
    <property type="taxonomic scope" value="Eukaryota"/>
</dbReference>
<keyword evidence="1 8" id="KW-0031">Aminopeptidase</keyword>
<evidence type="ECO:0000256" key="5">
    <source>
        <dbReference type="ARBA" id="ARBA00022771"/>
    </source>
</evidence>
<dbReference type="OMA" id="INQGTHQ"/>
<evidence type="ECO:0000256" key="8">
    <source>
        <dbReference type="HAMAP-Rule" id="MF_03174"/>
    </source>
</evidence>
<keyword evidence="3 8" id="KW-0645">Protease</keyword>
<keyword evidence="6 8" id="KW-0378">Hydrolase</keyword>
<feature type="binding site" evidence="8">
    <location>
        <position position="285"/>
    </location>
    <ligand>
        <name>Zn(2+)</name>
        <dbReference type="ChEBI" id="CHEBI:29105"/>
        <label>4</label>
        <note>catalytic</note>
    </ligand>
</feature>
<evidence type="ECO:0000256" key="1">
    <source>
        <dbReference type="ARBA" id="ARBA00022438"/>
    </source>
</evidence>
<dbReference type="EMBL" id="KB932202">
    <property type="protein sequence ID" value="KCV72129.1"/>
    <property type="molecule type" value="Genomic_DNA"/>
</dbReference>
<dbReference type="PANTHER" id="PTHR43330">
    <property type="entry name" value="METHIONINE AMINOPEPTIDASE"/>
    <property type="match status" value="1"/>
</dbReference>
<dbReference type="InterPro" id="IPR000994">
    <property type="entry name" value="Pept_M24"/>
</dbReference>
<keyword evidence="4 8" id="KW-0479">Metal-binding</keyword>
<comment type="similarity">
    <text evidence="8 9">Belongs to the peptidase M24A family. Methionine aminopeptidase type 1 subfamily.</text>
</comment>
<dbReference type="GeneID" id="20526260"/>
<keyword evidence="2 8" id="KW-0963">Cytoplasm</keyword>
<dbReference type="NCBIfam" id="TIGR00500">
    <property type="entry name" value="met_pdase_I"/>
    <property type="match status" value="1"/>
</dbReference>
<comment type="cofactor">
    <cofactor evidence="10">
        <name>Co(2+)</name>
        <dbReference type="ChEBI" id="CHEBI:48828"/>
    </cofactor>
    <cofactor evidence="10">
        <name>Zn(2+)</name>
        <dbReference type="ChEBI" id="CHEBI:29105"/>
    </cofactor>
    <cofactor evidence="10">
        <name>Mn(2+)</name>
        <dbReference type="ChEBI" id="CHEBI:29035"/>
    </cofactor>
    <cofactor evidence="10">
        <name>Fe(2+)</name>
        <dbReference type="ChEBI" id="CHEBI:29033"/>
    </cofactor>
    <text evidence="10">Binds 2 divalent metal cations per subunit. Has a high-affinity and a low affinity metal-binding site. The true nature of the physiological cofactor is under debate. The enzyme is active with cobalt, zinc, manganese or divalent iron ions.</text>
</comment>
<dbReference type="InterPro" id="IPR001714">
    <property type="entry name" value="Pept_M24_MAP"/>
</dbReference>
<dbReference type="Gene3D" id="3.90.230.10">
    <property type="entry name" value="Creatinase/methionine aminopeptidase superfamily"/>
    <property type="match status" value="1"/>
</dbReference>
<feature type="binding site" evidence="8">
    <location>
        <position position="194"/>
    </location>
    <ligand>
        <name>a protein</name>
        <dbReference type="ChEBI" id="CHEBI:16541"/>
    </ligand>
    <ligandPart>
        <name>N-terminal L-methionine residue</name>
        <dbReference type="ChEBI" id="CHEBI:64731"/>
    </ligandPart>
</feature>
<dbReference type="STRING" id="691883.A0A058ZCM2"/>
<dbReference type="OrthoDB" id="3209743at2759"/>
<evidence type="ECO:0000256" key="2">
    <source>
        <dbReference type="ARBA" id="ARBA00022490"/>
    </source>
</evidence>
<protein>
    <recommendedName>
        <fullName evidence="10">Methionine aminopeptidase</fullName>
        <ecNumber evidence="10">3.4.11.18</ecNumber>
    </recommendedName>
</protein>
<evidence type="ECO:0000256" key="6">
    <source>
        <dbReference type="ARBA" id="ARBA00022801"/>
    </source>
</evidence>
<dbReference type="PROSITE" id="PS52013">
    <property type="entry name" value="ZF_C6H2"/>
    <property type="match status" value="1"/>
</dbReference>
<dbReference type="AlphaFoldDB" id="A0A058ZCM2"/>
<keyword evidence="7" id="KW-0862">Zinc</keyword>
<dbReference type="InterPro" id="IPR036005">
    <property type="entry name" value="Creatinase/aminopeptidase-like"/>
</dbReference>
<dbReference type="Pfam" id="PF15801">
    <property type="entry name" value="zf-C6H2"/>
    <property type="match status" value="1"/>
</dbReference>
<comment type="cofactor">
    <cofactor evidence="8">
        <name>Zn(2+)</name>
        <dbReference type="ChEBI" id="CHEBI:29105"/>
    </cofactor>
    <cofactor evidence="8">
        <name>Co(2+)</name>
        <dbReference type="ChEBI" id="CHEBI:48828"/>
    </cofactor>
    <cofactor evidence="8">
        <name>Mn(2+)</name>
        <dbReference type="ChEBI" id="CHEBI:29035"/>
    </cofactor>
    <cofactor evidence="8">
        <name>Fe(2+)</name>
        <dbReference type="ChEBI" id="CHEBI:29033"/>
    </cofactor>
    <text evidence="8">Binds 2 divalent metal cations per subunit. Has a high-affinity and a low affinity metal-binding site. The true nature of the physiological cofactor is under debate. The enzyme is active with zinc, cobalt, manganese or divalent iron ions. Has high activity with zinc; zinc cofactor is transferred into the active site region by the ZNG1 zinc chaperone.</text>
</comment>
<dbReference type="SUPFAM" id="SSF55920">
    <property type="entry name" value="Creatinase/aminopeptidase"/>
    <property type="match status" value="1"/>
</dbReference>
<feature type="binding site" evidence="8">
    <location>
        <position position="349"/>
    </location>
    <ligand>
        <name>Zn(2+)</name>
        <dbReference type="ChEBI" id="CHEBI:29105"/>
        <label>3</label>
    </ligand>
</feature>
<dbReference type="InterPro" id="IPR002467">
    <property type="entry name" value="Pept_M24A_MAP1"/>
</dbReference>
<evidence type="ECO:0000256" key="7">
    <source>
        <dbReference type="ARBA" id="ARBA00022833"/>
    </source>
</evidence>
<evidence type="ECO:0000256" key="10">
    <source>
        <dbReference type="RuleBase" id="RU003653"/>
    </source>
</evidence>
<dbReference type="HAMAP" id="MF_01974">
    <property type="entry name" value="MetAP_1"/>
    <property type="match status" value="1"/>
</dbReference>
<evidence type="ECO:0000313" key="13">
    <source>
        <dbReference type="Proteomes" id="UP000030693"/>
    </source>
</evidence>
<accession>A0A058ZCM2</accession>
<dbReference type="Pfam" id="PF00557">
    <property type="entry name" value="Peptidase_M24"/>
    <property type="match status" value="1"/>
</dbReference>
<comment type="subcellular location">
    <subcellularLocation>
        <location evidence="8">Cytoplasm</location>
    </subcellularLocation>
</comment>
<name>A0A058ZCM2_FONAL</name>
<evidence type="ECO:0000256" key="4">
    <source>
        <dbReference type="ARBA" id="ARBA00022723"/>
    </source>
</evidence>
<organism evidence="12">
    <name type="scientific">Fonticula alba</name>
    <name type="common">Slime mold</name>
    <dbReference type="NCBI Taxonomy" id="691883"/>
    <lineage>
        <taxon>Eukaryota</taxon>
        <taxon>Rotosphaerida</taxon>
        <taxon>Fonticulaceae</taxon>
        <taxon>Fonticula</taxon>
    </lineage>
</organism>
<comment type="catalytic activity">
    <reaction evidence="8 10">
        <text>Release of N-terminal amino acids, preferentially methionine, from peptides and arylamides.</text>
        <dbReference type="EC" id="3.4.11.18"/>
    </reaction>
</comment>
<dbReference type="CDD" id="cd01086">
    <property type="entry name" value="MetAP1"/>
    <property type="match status" value="1"/>
</dbReference>
<dbReference type="GO" id="GO:0005829">
    <property type="term" value="C:cytosol"/>
    <property type="evidence" value="ECO:0007669"/>
    <property type="project" value="TreeGrafter"/>
</dbReference>
<feature type="binding site" evidence="8">
    <location>
        <position position="222"/>
    </location>
    <ligand>
        <name>Zn(2+)</name>
        <dbReference type="ChEBI" id="CHEBI:29105"/>
        <label>3</label>
    </ligand>
</feature>
<dbReference type="GO" id="GO:0008270">
    <property type="term" value="F:zinc ion binding"/>
    <property type="evidence" value="ECO:0007669"/>
    <property type="project" value="UniProtKB-KW"/>
</dbReference>
<dbReference type="GO" id="GO:0006508">
    <property type="term" value="P:proteolysis"/>
    <property type="evidence" value="ECO:0007669"/>
    <property type="project" value="UniProtKB-KW"/>
</dbReference>
<proteinExistence type="inferred from homology"/>
<keyword evidence="13" id="KW-1185">Reference proteome</keyword>
<feature type="binding site" evidence="8">
    <location>
        <position position="292"/>
    </location>
    <ligand>
        <name>a protein</name>
        <dbReference type="ChEBI" id="CHEBI:16541"/>
    </ligand>
    <ligandPart>
        <name>N-terminal L-methionine residue</name>
        <dbReference type="ChEBI" id="CHEBI:64731"/>
    </ligandPart>
</feature>
<evidence type="ECO:0000256" key="9">
    <source>
        <dbReference type="PROSITE-ProRule" id="PRU01357"/>
    </source>
</evidence>
<evidence type="ECO:0000313" key="12">
    <source>
        <dbReference type="EMBL" id="KCV72129.1"/>
    </source>
</evidence>
<dbReference type="PANTHER" id="PTHR43330:SF7">
    <property type="entry name" value="METHIONINE AMINOPEPTIDASE 1"/>
    <property type="match status" value="1"/>
</dbReference>
<reference evidence="12" key="1">
    <citation type="submission" date="2013-04" db="EMBL/GenBank/DDBJ databases">
        <title>The Genome Sequence of Fonticula alba ATCC 38817.</title>
        <authorList>
            <consortium name="The Broad Institute Genomics Platform"/>
            <person name="Russ C."/>
            <person name="Cuomo C."/>
            <person name="Burger G."/>
            <person name="Gray M.W."/>
            <person name="Holland P.W.H."/>
            <person name="King N."/>
            <person name="Lang F.B.F."/>
            <person name="Roger A.J."/>
            <person name="Ruiz-Trillo I."/>
            <person name="Brown M."/>
            <person name="Walker B."/>
            <person name="Young S."/>
            <person name="Zeng Q."/>
            <person name="Gargeya S."/>
            <person name="Fitzgerald M."/>
            <person name="Haas B."/>
            <person name="Abouelleil A."/>
            <person name="Allen A.W."/>
            <person name="Alvarado L."/>
            <person name="Arachchi H.M."/>
            <person name="Berlin A.M."/>
            <person name="Chapman S.B."/>
            <person name="Gainer-Dewar J."/>
            <person name="Goldberg J."/>
            <person name="Griggs A."/>
            <person name="Gujja S."/>
            <person name="Hansen M."/>
            <person name="Howarth C."/>
            <person name="Imamovic A."/>
            <person name="Ireland A."/>
            <person name="Larimer J."/>
            <person name="McCowan C."/>
            <person name="Murphy C."/>
            <person name="Pearson M."/>
            <person name="Poon T.W."/>
            <person name="Priest M."/>
            <person name="Roberts A."/>
            <person name="Saif S."/>
            <person name="Shea T."/>
            <person name="Sisk P."/>
            <person name="Sykes S."/>
            <person name="Wortman J."/>
            <person name="Nusbaum C."/>
            <person name="Birren B."/>
        </authorList>
    </citation>
    <scope>NUCLEOTIDE SEQUENCE [LARGE SCALE GENOMIC DNA]</scope>
    <source>
        <strain evidence="12">ATCC 38817</strain>
    </source>
</reference>
<comment type="function">
    <text evidence="8 10">Cotranslationally removes the N-terminal methionine from nascent proteins. The N-terminal methionine is often cleaved when the second residue in the primary sequence is small and uncharged (Met-Ala-, Cys, Gly, Pro, Ser, Thr, or Val).</text>
</comment>
<dbReference type="PRINTS" id="PR00599">
    <property type="entry name" value="MAPEPTIDASE"/>
</dbReference>
<comment type="subunit">
    <text evidence="8">Associates with the 60S ribosomal subunit of the 80S translational complex.</text>
</comment>
<dbReference type="GO" id="GO:0004239">
    <property type="term" value="F:initiator methionyl aminopeptidase activity"/>
    <property type="evidence" value="ECO:0007669"/>
    <property type="project" value="UniProtKB-UniRule"/>
</dbReference>
<dbReference type="Proteomes" id="UP000030693">
    <property type="component" value="Unassembled WGS sequence"/>
</dbReference>
<gene>
    <name evidence="12" type="ORF">H696_01535</name>
</gene>
<feature type="binding site" evidence="8">
    <location>
        <position position="211"/>
    </location>
    <ligand>
        <name>Zn(2+)</name>
        <dbReference type="ChEBI" id="CHEBI:29105"/>
        <label>3</label>
    </ligand>
</feature>
<dbReference type="Gene3D" id="6.10.140.2220">
    <property type="match status" value="1"/>
</dbReference>
<dbReference type="RefSeq" id="XP_009493707.1">
    <property type="nucleotide sequence ID" value="XM_009495432.1"/>
</dbReference>
<dbReference type="PROSITE" id="PS00680">
    <property type="entry name" value="MAP_1"/>
    <property type="match status" value="1"/>
</dbReference>
<feature type="binding site" evidence="8">
    <location>
        <position position="222"/>
    </location>
    <ligand>
        <name>Zn(2+)</name>
        <dbReference type="ChEBI" id="CHEBI:29105"/>
        <label>4</label>
        <note>catalytic</note>
    </ligand>
</feature>
<evidence type="ECO:0000259" key="11">
    <source>
        <dbReference type="PROSITE" id="PS52013"/>
    </source>
</evidence>
<feature type="binding site" evidence="8">
    <location>
        <position position="318"/>
    </location>
    <ligand>
        <name>Zn(2+)</name>
        <dbReference type="ChEBI" id="CHEBI:29105"/>
        <label>4</label>
        <note>catalytic</note>
    </ligand>
</feature>
<sequence>MSTDEVKDNPMCAGCHVKAATLQCPSCLKIPLLAQSRGSFFCSNECFKSVWNVHKLVHLAAERKYAPYGSIGKPMFRGELYPWPLSPLRKMPPGWKGVYPDYAKTGEPVSERRWPRNAIPVLTAEEERAMWKVGRLGRQMLDLGAQAIEVGVSTDEIDRIIHEAIVEADAYPSPLNYMGFPKSCCTSLNEVICHGIPDARPLVAGDILNIDVSVYLEGFHSDLNETYFVGEVDSDSKRLVYAARESLELSIDACKPGMAYRELGSIIETRAKKDNLSVVRNFCGHGVGRLFHGPPNVPHYANNKTFGVMKKGHAFTIEPMLNLGTVKEIMWPDNWTATTYDGSRSAQFEHTLLITDTGVEVLTLGEGLDGKDGRYFGSQYAPKYRHLDETASEKARREATEQTA</sequence>
<feature type="domain" description="C6H2-type" evidence="11">
    <location>
        <begin position="9"/>
        <end position="65"/>
    </location>
</feature>
<keyword evidence="5 9" id="KW-0863">Zinc-finger</keyword>
<feature type="binding site" evidence="8">
    <location>
        <position position="349"/>
    </location>
    <ligand>
        <name>Zn(2+)</name>
        <dbReference type="ChEBI" id="CHEBI:29105"/>
        <label>4</label>
        <note>catalytic</note>
    </ligand>
</feature>
<dbReference type="GO" id="GO:0070006">
    <property type="term" value="F:metalloaminopeptidase activity"/>
    <property type="evidence" value="ECO:0007669"/>
    <property type="project" value="UniProtKB-UniRule"/>
</dbReference>